<proteinExistence type="predicted"/>
<dbReference type="Gene3D" id="2.60.120.370">
    <property type="entry name" value="YhcH/YjgK/YiaL"/>
    <property type="match status" value="1"/>
</dbReference>
<evidence type="ECO:0000313" key="2">
    <source>
        <dbReference type="EMBL" id="ALJ58884.1"/>
    </source>
</evidence>
<dbReference type="NCBIfam" id="TIGR00022">
    <property type="entry name" value="YhcH/YjgK/YiaL family protein"/>
    <property type="match status" value="1"/>
</dbReference>
<dbReference type="AlphaFoldDB" id="A0A0P0GNT7"/>
<organism evidence="2 3">
    <name type="scientific">Bacteroides cellulosilyticus</name>
    <dbReference type="NCBI Taxonomy" id="246787"/>
    <lineage>
        <taxon>Bacteria</taxon>
        <taxon>Pseudomonadati</taxon>
        <taxon>Bacteroidota</taxon>
        <taxon>Bacteroidia</taxon>
        <taxon>Bacteroidales</taxon>
        <taxon>Bacteroidaceae</taxon>
        <taxon>Bacteroides</taxon>
    </lineage>
</organism>
<evidence type="ECO:0000313" key="3">
    <source>
        <dbReference type="Proteomes" id="UP000061809"/>
    </source>
</evidence>
<keyword evidence="1" id="KW-0732">Signal</keyword>
<name>A0A0P0GNT7_9BACE</name>
<dbReference type="PANTHER" id="PTHR34986">
    <property type="entry name" value="EVOLVED BETA-GALACTOSIDASE SUBUNIT BETA"/>
    <property type="match status" value="1"/>
</dbReference>
<dbReference type="Proteomes" id="UP000061809">
    <property type="component" value="Chromosome"/>
</dbReference>
<dbReference type="Pfam" id="PF04074">
    <property type="entry name" value="DUF386"/>
    <property type="match status" value="1"/>
</dbReference>
<dbReference type="InterPro" id="IPR004375">
    <property type="entry name" value="NanQ/TabA/YiaL"/>
</dbReference>
<gene>
    <name evidence="2" type="primary">tabA_1</name>
    <name evidence="2" type="ORF">BcellWH2_01631</name>
</gene>
<feature type="signal peptide" evidence="1">
    <location>
        <begin position="1"/>
        <end position="22"/>
    </location>
</feature>
<protein>
    <submittedName>
        <fullName evidence="2">Toxin-antitoxin biofilm protein TabA</fullName>
    </submittedName>
</protein>
<reference evidence="2 3" key="1">
    <citation type="journal article" date="2015" name="Science">
        <title>Genetic determinants of in vivo fitness and diet responsiveness in multiple human gut Bacteroides.</title>
        <authorList>
            <person name="Wu M."/>
            <person name="McNulty N.P."/>
            <person name="Rodionov D.A."/>
            <person name="Khoroshkin M.S."/>
            <person name="Griffin N.W."/>
            <person name="Cheng J."/>
            <person name="Latreille P."/>
            <person name="Kerstetter R.A."/>
            <person name="Terrapon N."/>
            <person name="Henrissat B."/>
            <person name="Osterman A.L."/>
            <person name="Gordon J.I."/>
        </authorList>
    </citation>
    <scope>NUCLEOTIDE SEQUENCE [LARGE SCALE GENOMIC DNA]</scope>
    <source>
        <strain evidence="2 3">WH2</strain>
    </source>
</reference>
<dbReference type="InterPro" id="IPR037012">
    <property type="entry name" value="NanQ/TabA/YiaL_sf"/>
</dbReference>
<dbReference type="RefSeq" id="WP_029427910.1">
    <property type="nucleotide sequence ID" value="NZ_CP012801.1"/>
</dbReference>
<dbReference type="EMBL" id="CP012801">
    <property type="protein sequence ID" value="ALJ58884.1"/>
    <property type="molecule type" value="Genomic_DNA"/>
</dbReference>
<feature type="chain" id="PRO_5006047847" evidence="1">
    <location>
        <begin position="23"/>
        <end position="205"/>
    </location>
</feature>
<dbReference type="KEGG" id="bcel:BcellWH2_01631"/>
<evidence type="ECO:0000256" key="1">
    <source>
        <dbReference type="SAM" id="SignalP"/>
    </source>
</evidence>
<dbReference type="PATRIC" id="fig|246787.4.peg.1678"/>
<dbReference type="SUPFAM" id="SSF51197">
    <property type="entry name" value="Clavaminate synthase-like"/>
    <property type="match status" value="1"/>
</dbReference>
<accession>A0A0P0GNT7</accession>
<dbReference type="PANTHER" id="PTHR34986:SF1">
    <property type="entry name" value="PROTEIN YIAL"/>
    <property type="match status" value="1"/>
</dbReference>
<sequence>MKHLQWLLATACMLAVCLSISAQSSKKVKSISPEKWVKSKVWSEGLKAKPHSSTNLAEFKAQYEANPEQWKAAFRWLASHDLTTIEKGKHPIEGTSLVVSVEDSKNEPLEKRTSESHRKHIDLQYVVKGTERFALLDHESSKANCEYSEKKDVIHYDFDPEKTTFIDSVPGEFFLFFPSDWHIAKIATDKEDQDIRVIVIKLDYM</sequence>
<dbReference type="GO" id="GO:0005829">
    <property type="term" value="C:cytosol"/>
    <property type="evidence" value="ECO:0007669"/>
    <property type="project" value="TreeGrafter"/>
</dbReference>